<protein>
    <submittedName>
        <fullName evidence="1">Uncharacterized protein</fullName>
    </submittedName>
</protein>
<name>A0ABU6FF60_9ACTN</name>
<reference evidence="1 2" key="1">
    <citation type="submission" date="2022-10" db="EMBL/GenBank/DDBJ databases">
        <authorList>
            <person name="Xie J."/>
            <person name="Shen N."/>
        </authorList>
    </citation>
    <scope>NUCLEOTIDE SEQUENCE [LARGE SCALE GENOMIC DNA]</scope>
    <source>
        <strain evidence="1 2">YIM65594</strain>
    </source>
</reference>
<dbReference type="RefSeq" id="WP_326022227.1">
    <property type="nucleotide sequence ID" value="NZ_JAOZYC010000169.1"/>
</dbReference>
<gene>
    <name evidence="1" type="ORF">OKJ99_34760</name>
</gene>
<dbReference type="EMBL" id="JAOZYC010000169">
    <property type="protein sequence ID" value="MEB8342669.1"/>
    <property type="molecule type" value="Genomic_DNA"/>
</dbReference>
<evidence type="ECO:0000313" key="1">
    <source>
        <dbReference type="EMBL" id="MEB8342669.1"/>
    </source>
</evidence>
<comment type="caution">
    <text evidence="1">The sequence shown here is derived from an EMBL/GenBank/DDBJ whole genome shotgun (WGS) entry which is preliminary data.</text>
</comment>
<organism evidence="1 2">
    <name type="scientific">Streptomyces endophyticus</name>
    <dbReference type="NCBI Taxonomy" id="714166"/>
    <lineage>
        <taxon>Bacteria</taxon>
        <taxon>Bacillati</taxon>
        <taxon>Actinomycetota</taxon>
        <taxon>Actinomycetes</taxon>
        <taxon>Kitasatosporales</taxon>
        <taxon>Streptomycetaceae</taxon>
        <taxon>Streptomyces</taxon>
    </lineage>
</organism>
<sequence>MKPEYRSQVEPHLHPGEELIAACECGLAPGMPDPPVWLRQPPLLQSDLERRIKSRLPGPVRNLLRPSEPKPMGRFENAMESTERAIDNGLMRATHGKALHGGWDGQAGQFLMTHYSAAYLSAAVLMLAVTDRRVLVLADRAKLWQFKRVYEPQWEAPRTVVADIRANPKGVVQRGRVELVFADGSWIALVASVPTHAGPFAAHVGA</sequence>
<proteinExistence type="predicted"/>
<accession>A0ABU6FF60</accession>
<dbReference type="Proteomes" id="UP001354931">
    <property type="component" value="Unassembled WGS sequence"/>
</dbReference>
<keyword evidence="2" id="KW-1185">Reference proteome</keyword>
<evidence type="ECO:0000313" key="2">
    <source>
        <dbReference type="Proteomes" id="UP001354931"/>
    </source>
</evidence>